<proteinExistence type="predicted"/>
<gene>
    <name evidence="2" type="ORF">CCR75_003502</name>
</gene>
<protein>
    <submittedName>
        <fullName evidence="2">Uncharacterized protein</fullName>
    </submittedName>
</protein>
<keyword evidence="3" id="KW-1185">Reference proteome</keyword>
<accession>A0A976IGP7</accession>
<name>A0A976IGP7_BRELC</name>
<evidence type="ECO:0000313" key="2">
    <source>
        <dbReference type="EMBL" id="TDH71146.1"/>
    </source>
</evidence>
<feature type="region of interest" description="Disordered" evidence="1">
    <location>
        <begin position="76"/>
        <end position="107"/>
    </location>
</feature>
<dbReference type="EMBL" id="SHOA02000004">
    <property type="protein sequence ID" value="TDH71146.1"/>
    <property type="molecule type" value="Genomic_DNA"/>
</dbReference>
<sequence length="107" mass="11872">MQASRFTAELMTWQQMESIMKADARGRAAEAEASAFSSSISRYPAGQYAKISRCWFPRTNKRNAESHKIFASATAPEPSRFSASLNASDVRKSAHYSTSTREMLLAS</sequence>
<dbReference type="KEGG" id="blac:94347267"/>
<evidence type="ECO:0000256" key="1">
    <source>
        <dbReference type="SAM" id="MobiDB-lite"/>
    </source>
</evidence>
<dbReference type="Proteomes" id="UP000294530">
    <property type="component" value="Unassembled WGS sequence"/>
</dbReference>
<organism evidence="2 3">
    <name type="scientific">Bremia lactucae</name>
    <name type="common">Lettuce downy mildew</name>
    <dbReference type="NCBI Taxonomy" id="4779"/>
    <lineage>
        <taxon>Eukaryota</taxon>
        <taxon>Sar</taxon>
        <taxon>Stramenopiles</taxon>
        <taxon>Oomycota</taxon>
        <taxon>Peronosporomycetes</taxon>
        <taxon>Peronosporales</taxon>
        <taxon>Peronosporaceae</taxon>
        <taxon>Bremia</taxon>
    </lineage>
</organism>
<reference evidence="2 3" key="1">
    <citation type="journal article" date="2021" name="Genome Biol.">
        <title>AFLAP: assembly-free linkage analysis pipeline using k-mers from genome sequencing data.</title>
        <authorList>
            <person name="Fletcher K."/>
            <person name="Zhang L."/>
            <person name="Gil J."/>
            <person name="Han R."/>
            <person name="Cavanaugh K."/>
            <person name="Michelmore R."/>
        </authorList>
    </citation>
    <scope>NUCLEOTIDE SEQUENCE [LARGE SCALE GENOMIC DNA]</scope>
    <source>
        <strain evidence="2 3">SF5</strain>
    </source>
</reference>
<dbReference type="RefSeq" id="XP_067820645.1">
    <property type="nucleotide sequence ID" value="XM_067961596.1"/>
</dbReference>
<dbReference type="GeneID" id="94347267"/>
<dbReference type="AlphaFoldDB" id="A0A976IGP7"/>
<comment type="caution">
    <text evidence="2">The sequence shown here is derived from an EMBL/GenBank/DDBJ whole genome shotgun (WGS) entry which is preliminary data.</text>
</comment>
<evidence type="ECO:0000313" key="3">
    <source>
        <dbReference type="Proteomes" id="UP000294530"/>
    </source>
</evidence>